<protein>
    <recommendedName>
        <fullName evidence="4">Integral-membrane protein</fullName>
    </recommendedName>
</protein>
<dbReference type="Proteomes" id="UP001589887">
    <property type="component" value="Unassembled WGS sequence"/>
</dbReference>
<feature type="transmembrane region" description="Helical" evidence="1">
    <location>
        <begin position="138"/>
        <end position="161"/>
    </location>
</feature>
<keyword evidence="3" id="KW-1185">Reference proteome</keyword>
<name>A0ABV6TC08_9ACTN</name>
<keyword evidence="1" id="KW-1133">Transmembrane helix</keyword>
<evidence type="ECO:0008006" key="4">
    <source>
        <dbReference type="Google" id="ProtNLM"/>
    </source>
</evidence>
<evidence type="ECO:0000313" key="3">
    <source>
        <dbReference type="Proteomes" id="UP001589887"/>
    </source>
</evidence>
<gene>
    <name evidence="2" type="ORF">ACFH04_02765</name>
</gene>
<comment type="caution">
    <text evidence="2">The sequence shown here is derived from an EMBL/GenBank/DDBJ whole genome shotgun (WGS) entry which is preliminary data.</text>
</comment>
<accession>A0ABV6TC08</accession>
<evidence type="ECO:0000313" key="2">
    <source>
        <dbReference type="EMBL" id="MFC0842659.1"/>
    </source>
</evidence>
<organism evidence="2 3">
    <name type="scientific">Streptomyces noboritoensis</name>
    <dbReference type="NCBI Taxonomy" id="67337"/>
    <lineage>
        <taxon>Bacteria</taxon>
        <taxon>Bacillati</taxon>
        <taxon>Actinomycetota</taxon>
        <taxon>Actinomycetes</taxon>
        <taxon>Kitasatosporales</taxon>
        <taxon>Streptomycetaceae</taxon>
        <taxon>Streptomyces</taxon>
    </lineage>
</organism>
<proteinExistence type="predicted"/>
<feature type="transmembrane region" description="Helical" evidence="1">
    <location>
        <begin position="38"/>
        <end position="57"/>
    </location>
</feature>
<reference evidence="2 3" key="1">
    <citation type="submission" date="2024-09" db="EMBL/GenBank/DDBJ databases">
        <authorList>
            <person name="Sun Q."/>
            <person name="Mori K."/>
        </authorList>
    </citation>
    <scope>NUCLEOTIDE SEQUENCE [LARGE SCALE GENOMIC DNA]</scope>
    <source>
        <strain evidence="2 3">JCM 4557</strain>
    </source>
</reference>
<sequence>MHGPDSWLRRASKGLLCASVCLLLGAVSHVAAGGRLPGLGGLGLVFAALTVVGTVLFGGRRRRFDVTTLALGATQFGLHLAFHHLSMSGGSHSGAMTAMPGSAAEHHAMPGHAPGAHAGMDMSGMDMSGMAHAGSGHAMTAGMTLAHAVATLGTALCVIYGERILRRLAALVLPRLRFAAPPSLPVPPKRQLPPPYAPGHVRLGVLFTRCRPRRGPPPVIPA</sequence>
<keyword evidence="1" id="KW-0472">Membrane</keyword>
<evidence type="ECO:0000256" key="1">
    <source>
        <dbReference type="SAM" id="Phobius"/>
    </source>
</evidence>
<dbReference type="RefSeq" id="WP_394316492.1">
    <property type="nucleotide sequence ID" value="NZ_JBHMQV010000001.1"/>
</dbReference>
<keyword evidence="1" id="KW-0812">Transmembrane</keyword>
<feature type="transmembrane region" description="Helical" evidence="1">
    <location>
        <begin position="64"/>
        <end position="82"/>
    </location>
</feature>
<dbReference type="EMBL" id="JBHMQV010000001">
    <property type="protein sequence ID" value="MFC0842659.1"/>
    <property type="molecule type" value="Genomic_DNA"/>
</dbReference>